<dbReference type="InterPro" id="IPR002347">
    <property type="entry name" value="SDR_fam"/>
</dbReference>
<proteinExistence type="inferred from homology"/>
<keyword evidence="5" id="KW-1133">Transmembrane helix</keyword>
<accession>B0W0V2</accession>
<keyword evidence="8" id="KW-1185">Reference proteome</keyword>
<evidence type="ECO:0000256" key="4">
    <source>
        <dbReference type="RuleBase" id="RU000363"/>
    </source>
</evidence>
<dbReference type="SUPFAM" id="SSF51735">
    <property type="entry name" value="NAD(P)-binding Rossmann-fold domains"/>
    <property type="match status" value="1"/>
</dbReference>
<dbReference type="FunCoup" id="B0W0V2">
    <property type="interactions" value="1241"/>
</dbReference>
<dbReference type="InterPro" id="IPR036291">
    <property type="entry name" value="NAD(P)-bd_dom_sf"/>
</dbReference>
<keyword evidence="2" id="KW-0521">NADP</keyword>
<reference evidence="7" key="2">
    <citation type="submission" date="2020-05" db="UniProtKB">
        <authorList>
            <consortium name="EnsemblMetazoa"/>
        </authorList>
    </citation>
    <scope>IDENTIFICATION</scope>
    <source>
        <strain evidence="7">JHB</strain>
    </source>
</reference>
<feature type="transmembrane region" description="Helical" evidence="5">
    <location>
        <begin position="179"/>
        <end position="200"/>
    </location>
</feature>
<dbReference type="Pfam" id="PF00106">
    <property type="entry name" value="adh_short"/>
    <property type="match status" value="1"/>
</dbReference>
<dbReference type="InterPro" id="IPR051019">
    <property type="entry name" value="VLCFA-Steroid_DH"/>
</dbReference>
<dbReference type="CDD" id="cd05356">
    <property type="entry name" value="17beta-HSD1_like_SDR_c"/>
    <property type="match status" value="1"/>
</dbReference>
<dbReference type="PRINTS" id="PR00081">
    <property type="entry name" value="GDHRDH"/>
</dbReference>
<sequence>MYDYVSGICTLAVAFLVLWQVVPWLYLNLLGPKLFGPKIRLKEMGQWALVTGATDGIGKAFVKALAKKGINLILVSRSLAKLKDVSKDIQNKFNVQTKIIAVDFTSGPEIYDAIEKQTADLEVGILVNNVGMSYANPEYFSALPDRLKFFDRMMACNVTSVLRMCGLFLPGMVKRRKGVVINVASIYVYLPGPLISVYAASKAFVAKFSDALATEYAGHGITVQSLEPGFVATKLSKFSRTNMVVCTPETYVTSALAMVGFARHSTDFPFLMNFLCPKIRSDDFDDLLLSPRQVQARFHISPRGFIVNKLAQASIRRLLSVLLAKELNSNEGCHWD</sequence>
<evidence type="ECO:0000313" key="8">
    <source>
        <dbReference type="Proteomes" id="UP000002320"/>
    </source>
</evidence>
<dbReference type="Gene3D" id="3.40.50.720">
    <property type="entry name" value="NAD(P)-binding Rossmann-like Domain"/>
    <property type="match status" value="1"/>
</dbReference>
<dbReference type="FunFam" id="3.40.50.720:FF:000137">
    <property type="entry name" value="Hydroxysteroid (17-beta) dehydrogenase 3"/>
    <property type="match status" value="1"/>
</dbReference>
<name>B0W0V2_CULQU</name>
<dbReference type="eggNOG" id="KOG1014">
    <property type="taxonomic scope" value="Eukaryota"/>
</dbReference>
<evidence type="ECO:0000256" key="2">
    <source>
        <dbReference type="ARBA" id="ARBA00022857"/>
    </source>
</evidence>
<evidence type="ECO:0000256" key="3">
    <source>
        <dbReference type="ARBA" id="ARBA00023002"/>
    </source>
</evidence>
<dbReference type="PANTHER" id="PTHR43899">
    <property type="entry name" value="RH59310P"/>
    <property type="match status" value="1"/>
</dbReference>
<dbReference type="OMA" id="TWITWVV"/>
<dbReference type="OrthoDB" id="5545019at2759"/>
<evidence type="ECO:0000256" key="5">
    <source>
        <dbReference type="SAM" id="Phobius"/>
    </source>
</evidence>
<evidence type="ECO:0000313" key="6">
    <source>
        <dbReference type="EMBL" id="EDS42769.1"/>
    </source>
</evidence>
<dbReference type="AlphaFoldDB" id="B0W0V2"/>
<dbReference type="PRINTS" id="PR00080">
    <property type="entry name" value="SDRFAMILY"/>
</dbReference>
<dbReference type="GO" id="GO:0016491">
    <property type="term" value="F:oxidoreductase activity"/>
    <property type="evidence" value="ECO:0007669"/>
    <property type="project" value="UniProtKB-KW"/>
</dbReference>
<reference evidence="6" key="1">
    <citation type="submission" date="2007-03" db="EMBL/GenBank/DDBJ databases">
        <title>Annotation of Culex pipiens quinquefasciatus.</title>
        <authorList>
            <consortium name="The Broad Institute Genome Sequencing Platform"/>
            <person name="Atkinson P.W."/>
            <person name="Hemingway J."/>
            <person name="Christensen B.M."/>
            <person name="Higgs S."/>
            <person name="Kodira C."/>
            <person name="Hannick L."/>
            <person name="Megy K."/>
            <person name="O'Leary S."/>
            <person name="Pearson M."/>
            <person name="Haas B.J."/>
            <person name="Mauceli E."/>
            <person name="Wortman J.R."/>
            <person name="Lee N.H."/>
            <person name="Guigo R."/>
            <person name="Stanke M."/>
            <person name="Alvarado L."/>
            <person name="Amedeo P."/>
            <person name="Antoine C.H."/>
            <person name="Arensburger P."/>
            <person name="Bidwell S.L."/>
            <person name="Crawford M."/>
            <person name="Camaro F."/>
            <person name="Devon K."/>
            <person name="Engels R."/>
            <person name="Hammond M."/>
            <person name="Howarth C."/>
            <person name="Koehrsen M."/>
            <person name="Lawson D."/>
            <person name="Montgomery P."/>
            <person name="Nene V."/>
            <person name="Nusbaum C."/>
            <person name="Puiu D."/>
            <person name="Romero-Severson J."/>
            <person name="Severson D.W."/>
            <person name="Shumway M."/>
            <person name="Sisk P."/>
            <person name="Stolte C."/>
            <person name="Zeng Q."/>
            <person name="Eisenstadt E."/>
            <person name="Fraser-Liggett C."/>
            <person name="Strausberg R."/>
            <person name="Galagan J."/>
            <person name="Birren B."/>
            <person name="Collins F.H."/>
        </authorList>
    </citation>
    <scope>NUCLEOTIDE SEQUENCE [LARGE SCALE GENOMIC DNA]</scope>
    <source>
        <strain evidence="6">JHB</strain>
    </source>
</reference>
<keyword evidence="5" id="KW-0472">Membrane</keyword>
<dbReference type="Proteomes" id="UP000002320">
    <property type="component" value="Unassembled WGS sequence"/>
</dbReference>
<dbReference type="VEuPathDB" id="VectorBase:CPIJ000573"/>
<gene>
    <name evidence="7" type="primary">6031552</name>
    <name evidence="6" type="ORF">CpipJ_CPIJ000573</name>
</gene>
<dbReference type="InParanoid" id="B0W0V2"/>
<dbReference type="VEuPathDB" id="VectorBase:CQUJHB004950"/>
<organism>
    <name type="scientific">Culex quinquefasciatus</name>
    <name type="common">Southern house mosquito</name>
    <name type="synonym">Culex pungens</name>
    <dbReference type="NCBI Taxonomy" id="7176"/>
    <lineage>
        <taxon>Eukaryota</taxon>
        <taxon>Metazoa</taxon>
        <taxon>Ecdysozoa</taxon>
        <taxon>Arthropoda</taxon>
        <taxon>Hexapoda</taxon>
        <taxon>Insecta</taxon>
        <taxon>Pterygota</taxon>
        <taxon>Neoptera</taxon>
        <taxon>Endopterygota</taxon>
        <taxon>Diptera</taxon>
        <taxon>Nematocera</taxon>
        <taxon>Culicoidea</taxon>
        <taxon>Culicidae</taxon>
        <taxon>Culicinae</taxon>
        <taxon>Culicini</taxon>
        <taxon>Culex</taxon>
        <taxon>Culex</taxon>
    </lineage>
</organism>
<protein>
    <submittedName>
        <fullName evidence="6 7">Steroid dehydrogenase</fullName>
    </submittedName>
</protein>
<dbReference type="HOGENOM" id="CLU_010194_38_0_1"/>
<evidence type="ECO:0000256" key="1">
    <source>
        <dbReference type="ARBA" id="ARBA00006484"/>
    </source>
</evidence>
<dbReference type="EMBL" id="DS231819">
    <property type="protein sequence ID" value="EDS42769.1"/>
    <property type="molecule type" value="Genomic_DNA"/>
</dbReference>
<dbReference type="KEGG" id="cqu:CpipJ_CPIJ000573"/>
<feature type="transmembrane region" description="Helical" evidence="5">
    <location>
        <begin position="154"/>
        <end position="173"/>
    </location>
</feature>
<keyword evidence="5" id="KW-0812">Transmembrane</keyword>
<evidence type="ECO:0000313" key="7">
    <source>
        <dbReference type="EnsemblMetazoa" id="CPIJ000573-PA"/>
    </source>
</evidence>
<keyword evidence="3" id="KW-0560">Oxidoreductase</keyword>
<dbReference type="GO" id="GO:0005783">
    <property type="term" value="C:endoplasmic reticulum"/>
    <property type="evidence" value="ECO:0007669"/>
    <property type="project" value="TreeGrafter"/>
</dbReference>
<dbReference type="STRING" id="7176.B0W0V2"/>
<comment type="similarity">
    <text evidence="1 4">Belongs to the short-chain dehydrogenases/reductases (SDR) family.</text>
</comment>
<feature type="transmembrane region" description="Helical" evidence="5">
    <location>
        <begin position="12"/>
        <end position="30"/>
    </location>
</feature>
<dbReference type="EnsemblMetazoa" id="CPIJ000573-RA">
    <property type="protein sequence ID" value="CPIJ000573-PA"/>
    <property type="gene ID" value="CPIJ000573"/>
</dbReference>
<dbReference type="PANTHER" id="PTHR43899:SF13">
    <property type="entry name" value="RH59310P"/>
    <property type="match status" value="1"/>
</dbReference>